<keyword evidence="4 6" id="KW-1133">Transmembrane helix</keyword>
<feature type="transmembrane region" description="Helical" evidence="6">
    <location>
        <begin position="156"/>
        <end position="174"/>
    </location>
</feature>
<accession>A0A448YK22</accession>
<dbReference type="Proteomes" id="UP000290900">
    <property type="component" value="Unassembled WGS sequence"/>
</dbReference>
<proteinExistence type="predicted"/>
<feature type="transmembrane region" description="Helical" evidence="6">
    <location>
        <begin position="222"/>
        <end position="243"/>
    </location>
</feature>
<evidence type="ECO:0000256" key="2">
    <source>
        <dbReference type="ARBA" id="ARBA00022448"/>
    </source>
</evidence>
<dbReference type="InterPro" id="IPR036259">
    <property type="entry name" value="MFS_trans_sf"/>
</dbReference>
<name>A0A448YK22_BRENA</name>
<dbReference type="EMBL" id="CAACVR010000012">
    <property type="protein sequence ID" value="VEU21279.1"/>
    <property type="molecule type" value="Genomic_DNA"/>
</dbReference>
<reference evidence="7 8" key="1">
    <citation type="submission" date="2018-12" db="EMBL/GenBank/DDBJ databases">
        <authorList>
            <person name="Tiukova I."/>
            <person name="Dainat J."/>
        </authorList>
    </citation>
    <scope>NUCLEOTIDE SEQUENCE [LARGE SCALE GENOMIC DNA]</scope>
</reference>
<evidence type="ECO:0000256" key="4">
    <source>
        <dbReference type="ARBA" id="ARBA00022989"/>
    </source>
</evidence>
<evidence type="ECO:0000256" key="5">
    <source>
        <dbReference type="ARBA" id="ARBA00023136"/>
    </source>
</evidence>
<keyword evidence="2" id="KW-0813">Transport</keyword>
<evidence type="ECO:0000313" key="7">
    <source>
        <dbReference type="EMBL" id="VEU21279.1"/>
    </source>
</evidence>
<dbReference type="OrthoDB" id="1935484at2759"/>
<dbReference type="InParanoid" id="A0A448YK22"/>
<organism evidence="7 8">
    <name type="scientific">Brettanomyces naardenensis</name>
    <name type="common">Yeast</name>
    <dbReference type="NCBI Taxonomy" id="13370"/>
    <lineage>
        <taxon>Eukaryota</taxon>
        <taxon>Fungi</taxon>
        <taxon>Dikarya</taxon>
        <taxon>Ascomycota</taxon>
        <taxon>Saccharomycotina</taxon>
        <taxon>Pichiomycetes</taxon>
        <taxon>Pichiales</taxon>
        <taxon>Pichiaceae</taxon>
        <taxon>Brettanomyces</taxon>
    </lineage>
</organism>
<dbReference type="GO" id="GO:0016020">
    <property type="term" value="C:membrane"/>
    <property type="evidence" value="ECO:0007669"/>
    <property type="project" value="UniProtKB-SubCell"/>
</dbReference>
<evidence type="ECO:0000256" key="1">
    <source>
        <dbReference type="ARBA" id="ARBA00004141"/>
    </source>
</evidence>
<dbReference type="Gene3D" id="1.20.1250.20">
    <property type="entry name" value="MFS general substrate transporter like domains"/>
    <property type="match status" value="1"/>
</dbReference>
<feature type="transmembrane region" description="Helical" evidence="6">
    <location>
        <begin position="58"/>
        <end position="81"/>
    </location>
</feature>
<keyword evidence="5 6" id="KW-0472">Membrane</keyword>
<dbReference type="SUPFAM" id="SSF103473">
    <property type="entry name" value="MFS general substrate transporter"/>
    <property type="match status" value="1"/>
</dbReference>
<dbReference type="PANTHER" id="PTHR43791:SF29">
    <property type="entry name" value="MAJOR FACILITATOR SUPERFAMILY (MFS) PROFILE DOMAIN-CONTAINING PROTEIN"/>
    <property type="match status" value="1"/>
</dbReference>
<evidence type="ECO:0000256" key="6">
    <source>
        <dbReference type="SAM" id="Phobius"/>
    </source>
</evidence>
<keyword evidence="8" id="KW-1185">Reference proteome</keyword>
<evidence type="ECO:0000256" key="3">
    <source>
        <dbReference type="ARBA" id="ARBA00022692"/>
    </source>
</evidence>
<evidence type="ECO:0000313" key="8">
    <source>
        <dbReference type="Proteomes" id="UP000290900"/>
    </source>
</evidence>
<dbReference type="PANTHER" id="PTHR43791">
    <property type="entry name" value="PERMEASE-RELATED"/>
    <property type="match status" value="1"/>
</dbReference>
<dbReference type="AlphaFoldDB" id="A0A448YK22"/>
<dbReference type="STRING" id="13370.A0A448YK22"/>
<protein>
    <submittedName>
        <fullName evidence="7">DEKNAAC102694</fullName>
    </submittedName>
</protein>
<comment type="subcellular location">
    <subcellularLocation>
        <location evidence="1">Membrane</location>
        <topology evidence="1">Multi-pass membrane protein</topology>
    </subcellularLocation>
</comment>
<keyword evidence="3 6" id="KW-0812">Transmembrane</keyword>
<feature type="transmembrane region" description="Helical" evidence="6">
    <location>
        <begin position="186"/>
        <end position="207"/>
    </location>
</feature>
<sequence>MVPSAVQTKKSWNPEGWFTDREEKIVVNRLLRDDPSKGSMFNRQGLSFKMLLEGISDWHLWPIYLIGIVAYIPAHTLGSYLTLVLKGLGYSTFTVNLMAIPSIVLTFILLLSITWLSERCHSIFNVALLQPLWAVPLLAVLRWWKGSFDDKWSTYIIISLILATPYIHAMMVSACSRNAQSVKTRAVSASLYNMFVQAGSIIASNIYRSNDAPYYRAGNTRLFWSAFAMFPILILTKLMYVTINRSREKKWRSMDDQEREEYSARGGTGSERLDFRFFH</sequence>
<feature type="transmembrane region" description="Helical" evidence="6">
    <location>
        <begin position="93"/>
        <end position="116"/>
    </location>
</feature>
<dbReference type="GO" id="GO:0022857">
    <property type="term" value="F:transmembrane transporter activity"/>
    <property type="evidence" value="ECO:0007669"/>
    <property type="project" value="TreeGrafter"/>
</dbReference>
<feature type="transmembrane region" description="Helical" evidence="6">
    <location>
        <begin position="123"/>
        <end position="144"/>
    </location>
</feature>
<gene>
    <name evidence="7" type="ORF">BRENAR_LOCUS2014</name>
</gene>